<gene>
    <name evidence="1" type="ORF">PM001_LOCUS10216</name>
</gene>
<proteinExistence type="predicted"/>
<dbReference type="EMBL" id="CAKLBY020000086">
    <property type="protein sequence ID" value="CAK7925066.1"/>
    <property type="molecule type" value="Genomic_DNA"/>
</dbReference>
<dbReference type="Proteomes" id="UP001162060">
    <property type="component" value="Unassembled WGS sequence"/>
</dbReference>
<comment type="caution">
    <text evidence="1">The sequence shown here is derived from an EMBL/GenBank/DDBJ whole genome shotgun (WGS) entry which is preliminary data.</text>
</comment>
<name>A0AAV1TRS0_9STRA</name>
<evidence type="ECO:0000313" key="2">
    <source>
        <dbReference type="Proteomes" id="UP001162060"/>
    </source>
</evidence>
<protein>
    <submittedName>
        <fullName evidence="1">Uncharacterized protein</fullName>
    </submittedName>
</protein>
<evidence type="ECO:0000313" key="1">
    <source>
        <dbReference type="EMBL" id="CAK7925066.1"/>
    </source>
</evidence>
<reference evidence="1" key="1">
    <citation type="submission" date="2024-01" db="EMBL/GenBank/DDBJ databases">
        <authorList>
            <person name="Webb A."/>
        </authorList>
    </citation>
    <scope>NUCLEOTIDE SEQUENCE</scope>
    <source>
        <strain evidence="1">Pm1</strain>
    </source>
</reference>
<sequence length="87" mass="9838">MVHVNAKIKSLGERGKAAIIIDKSDETKGYKVYIPKDKVVVVTHYGRNIETLTDEQNGQLKSHLKLDDRQEEIYNDGQRSVQAQPST</sequence>
<organism evidence="1 2">
    <name type="scientific">Peronospora matthiolae</name>
    <dbReference type="NCBI Taxonomy" id="2874970"/>
    <lineage>
        <taxon>Eukaryota</taxon>
        <taxon>Sar</taxon>
        <taxon>Stramenopiles</taxon>
        <taxon>Oomycota</taxon>
        <taxon>Peronosporomycetes</taxon>
        <taxon>Peronosporales</taxon>
        <taxon>Peronosporaceae</taxon>
        <taxon>Peronospora</taxon>
    </lineage>
</organism>
<dbReference type="AlphaFoldDB" id="A0AAV1TRS0"/>
<accession>A0AAV1TRS0</accession>